<evidence type="ECO:0000313" key="1">
    <source>
        <dbReference type="EMBL" id="AKQ70786.1"/>
    </source>
</evidence>
<dbReference type="KEGG" id="mym:A176_007698"/>
<name>A0A0H4X4X5_9BACT</name>
<dbReference type="PATRIC" id="fig|1297742.4.peg.7834"/>
<dbReference type="AlphaFoldDB" id="A0A0H4X4X5"/>
<dbReference type="Proteomes" id="UP000009026">
    <property type="component" value="Chromosome"/>
</dbReference>
<organism evidence="1 2">
    <name type="scientific">Pseudomyxococcus hansupus</name>
    <dbReference type="NCBI Taxonomy" id="1297742"/>
    <lineage>
        <taxon>Bacteria</taxon>
        <taxon>Pseudomonadati</taxon>
        <taxon>Myxococcota</taxon>
        <taxon>Myxococcia</taxon>
        <taxon>Myxococcales</taxon>
        <taxon>Cystobacterineae</taxon>
        <taxon>Myxococcaceae</taxon>
        <taxon>Pseudomyxococcus</taxon>
    </lineage>
</organism>
<dbReference type="RefSeq" id="WP_002637979.1">
    <property type="nucleotide sequence ID" value="NZ_CP012109.1"/>
</dbReference>
<sequence>MTSSLLPRRLRALVWRRMISPGSEYFELRQHTEGWELTGSVVVVLEGQPYFVDYTLLTDAAWETRDVSVVRRSVEGEARLHLRSDAEHRWWNEGTELVELRGCPDIDLACTPSTNTLPIRRLALEVGQSAHVRTAWIRMPDLSVEVLPQQYTRLSPTRYRYESNGGSFKAEVDVDALGLVTNYPPGWERVAVSGE</sequence>
<reference evidence="1 2" key="1">
    <citation type="journal article" date="2016" name="PLoS ONE">
        <title>Complete Genome Sequence and Comparative Genomics of a Novel Myxobacterium Myxococcus hansupus.</title>
        <authorList>
            <person name="Sharma G."/>
            <person name="Narwani T."/>
            <person name="Subramanian S."/>
        </authorList>
    </citation>
    <scope>NUCLEOTIDE SEQUENCE [LARGE SCALE GENOMIC DNA]</scope>
    <source>
        <strain evidence="2">mixupus</strain>
    </source>
</reference>
<evidence type="ECO:0000313" key="2">
    <source>
        <dbReference type="Proteomes" id="UP000009026"/>
    </source>
</evidence>
<dbReference type="Pfam" id="PF06475">
    <property type="entry name" value="Glycolipid_bind"/>
    <property type="match status" value="1"/>
</dbReference>
<dbReference type="OrthoDB" id="9814791at2"/>
<dbReference type="eggNOG" id="COG3554">
    <property type="taxonomic scope" value="Bacteria"/>
</dbReference>
<keyword evidence="2" id="KW-1185">Reference proteome</keyword>
<dbReference type="SUPFAM" id="SSF159275">
    <property type="entry name" value="PA1994-like"/>
    <property type="match status" value="1"/>
</dbReference>
<protein>
    <recommendedName>
        <fullName evidence="3">Glycolipid-binding domain-containing protein</fullName>
    </recommendedName>
</protein>
<gene>
    <name evidence="1" type="ORF">A176_007698</name>
</gene>
<dbReference type="STRING" id="1297742.A176_007698"/>
<evidence type="ECO:0008006" key="3">
    <source>
        <dbReference type="Google" id="ProtNLM"/>
    </source>
</evidence>
<accession>A0A0H4X4X5</accession>
<proteinExistence type="predicted"/>
<dbReference type="InterPro" id="IPR009467">
    <property type="entry name" value="Glycolipid-bd_prot_put"/>
</dbReference>
<dbReference type="EMBL" id="CP012109">
    <property type="protein sequence ID" value="AKQ70786.1"/>
    <property type="molecule type" value="Genomic_DNA"/>
</dbReference>